<accession>A0ABP8DQ38</accession>
<name>A0ABP8DQ38_9ACTN</name>
<feature type="region of interest" description="Disordered" evidence="1">
    <location>
        <begin position="57"/>
        <end position="84"/>
    </location>
</feature>
<protein>
    <submittedName>
        <fullName evidence="2">Uncharacterized protein</fullName>
    </submittedName>
</protein>
<feature type="compositionally biased region" description="Basic and acidic residues" evidence="1">
    <location>
        <begin position="1"/>
        <end position="10"/>
    </location>
</feature>
<comment type="caution">
    <text evidence="2">The sequence shown here is derived from an EMBL/GenBank/DDBJ whole genome shotgun (WGS) entry which is preliminary data.</text>
</comment>
<keyword evidence="3" id="KW-1185">Reference proteome</keyword>
<gene>
    <name evidence="2" type="ORF">GCM10022255_094450</name>
</gene>
<dbReference type="Proteomes" id="UP001500620">
    <property type="component" value="Unassembled WGS sequence"/>
</dbReference>
<evidence type="ECO:0000313" key="3">
    <source>
        <dbReference type="Proteomes" id="UP001500620"/>
    </source>
</evidence>
<evidence type="ECO:0000313" key="2">
    <source>
        <dbReference type="EMBL" id="GAA4261523.1"/>
    </source>
</evidence>
<reference evidence="3" key="1">
    <citation type="journal article" date="2019" name="Int. J. Syst. Evol. Microbiol.">
        <title>The Global Catalogue of Microorganisms (GCM) 10K type strain sequencing project: providing services to taxonomists for standard genome sequencing and annotation.</title>
        <authorList>
            <consortium name="The Broad Institute Genomics Platform"/>
            <consortium name="The Broad Institute Genome Sequencing Center for Infectious Disease"/>
            <person name="Wu L."/>
            <person name="Ma J."/>
        </authorList>
    </citation>
    <scope>NUCLEOTIDE SEQUENCE [LARGE SCALE GENOMIC DNA]</scope>
    <source>
        <strain evidence="3">JCM 17441</strain>
    </source>
</reference>
<sequence>MDAVARDRSVADQPGEGLDEQVLTGPESVGTAKDVDHPFVTTDINTLLTALDVKIDDWLGDRGGPGGPRTADAQSRRPTRPADD</sequence>
<dbReference type="EMBL" id="BAABAT010000046">
    <property type="protein sequence ID" value="GAA4261523.1"/>
    <property type="molecule type" value="Genomic_DNA"/>
</dbReference>
<evidence type="ECO:0000256" key="1">
    <source>
        <dbReference type="SAM" id="MobiDB-lite"/>
    </source>
</evidence>
<organism evidence="2 3">
    <name type="scientific">Dactylosporangium darangshiense</name>
    <dbReference type="NCBI Taxonomy" id="579108"/>
    <lineage>
        <taxon>Bacteria</taxon>
        <taxon>Bacillati</taxon>
        <taxon>Actinomycetota</taxon>
        <taxon>Actinomycetes</taxon>
        <taxon>Micromonosporales</taxon>
        <taxon>Micromonosporaceae</taxon>
        <taxon>Dactylosporangium</taxon>
    </lineage>
</organism>
<proteinExistence type="predicted"/>
<feature type="region of interest" description="Disordered" evidence="1">
    <location>
        <begin position="1"/>
        <end position="34"/>
    </location>
</feature>